<feature type="domain" description="Carbohydrate kinase PfkB" evidence="1">
    <location>
        <begin position="3"/>
        <end position="82"/>
    </location>
</feature>
<keyword evidence="4" id="KW-1185">Reference proteome</keyword>
<comment type="caution">
    <text evidence="3">The sequence shown here is derived from an EMBL/GenBank/DDBJ whole genome shotgun (WGS) entry which is preliminary data.</text>
</comment>
<protein>
    <submittedName>
        <fullName evidence="3">PfkB family carbohydrate kinase</fullName>
    </submittedName>
</protein>
<name>A0A495VML8_9BACT</name>
<evidence type="ECO:0000313" key="4">
    <source>
        <dbReference type="Proteomes" id="UP000269493"/>
    </source>
</evidence>
<dbReference type="GO" id="GO:0016301">
    <property type="term" value="F:kinase activity"/>
    <property type="evidence" value="ECO:0007669"/>
    <property type="project" value="UniProtKB-KW"/>
</dbReference>
<dbReference type="EMBL" id="RBXN01000011">
    <property type="protein sequence ID" value="RKT49381.1"/>
    <property type="molecule type" value="Genomic_DNA"/>
</dbReference>
<dbReference type="EMBL" id="RBXN01000007">
    <property type="protein sequence ID" value="RKT50631.1"/>
    <property type="molecule type" value="Genomic_DNA"/>
</dbReference>
<evidence type="ECO:0000313" key="3">
    <source>
        <dbReference type="EMBL" id="RKT50631.1"/>
    </source>
</evidence>
<accession>A0A495VML8</accession>
<organism evidence="3 4">
    <name type="scientific">Coprobacter fastidiosus NSB1 = JCM 33896</name>
    <dbReference type="NCBI Taxonomy" id="1349822"/>
    <lineage>
        <taxon>Bacteria</taxon>
        <taxon>Pseudomonadati</taxon>
        <taxon>Bacteroidota</taxon>
        <taxon>Bacteroidia</taxon>
        <taxon>Bacteroidales</taxon>
        <taxon>Barnesiellaceae</taxon>
        <taxon>Coprobacter</taxon>
    </lineage>
</organism>
<dbReference type="RefSeq" id="WP_244925466.1">
    <property type="nucleotide sequence ID" value="NZ_RBXN01000007.1"/>
</dbReference>
<evidence type="ECO:0000313" key="2">
    <source>
        <dbReference type="EMBL" id="RKT49381.1"/>
    </source>
</evidence>
<dbReference type="Proteomes" id="UP000269493">
    <property type="component" value="Unassembled WGS sequence"/>
</dbReference>
<dbReference type="SUPFAM" id="SSF53613">
    <property type="entry name" value="Ribokinase-like"/>
    <property type="match status" value="1"/>
</dbReference>
<dbReference type="AlphaFoldDB" id="A0A495VML8"/>
<keyword evidence="3" id="KW-0418">Kinase</keyword>
<dbReference type="Pfam" id="PF00294">
    <property type="entry name" value="PfkB"/>
    <property type="match status" value="1"/>
</dbReference>
<evidence type="ECO:0000259" key="1">
    <source>
        <dbReference type="Pfam" id="PF00294"/>
    </source>
</evidence>
<dbReference type="Gene3D" id="3.40.1190.20">
    <property type="match status" value="1"/>
</dbReference>
<reference evidence="3 4" key="1">
    <citation type="submission" date="2018-10" db="EMBL/GenBank/DDBJ databases">
        <title>Genomic Encyclopedia of Archaeal and Bacterial Type Strains, Phase II (KMG-II): from individual species to whole genera.</title>
        <authorList>
            <person name="Goeker M."/>
        </authorList>
    </citation>
    <scope>NUCLEOTIDE SEQUENCE [LARGE SCALE GENOMIC DNA]</scope>
    <source>
        <strain evidence="3 4">NSB1</strain>
    </source>
</reference>
<proteinExistence type="predicted"/>
<feature type="non-terminal residue" evidence="3">
    <location>
        <position position="88"/>
    </location>
</feature>
<gene>
    <name evidence="3" type="ORF">BC742_2175</name>
    <name evidence="2" type="ORF">BC742_2577</name>
</gene>
<dbReference type="InterPro" id="IPR029056">
    <property type="entry name" value="Ribokinase-like"/>
</dbReference>
<sequence>MSKKVVTFGEIMLRLATPGYQRFSQATEFTATFGGGEANVSVSLANYGMESEFVTRLPQNDIARSCEMDLHKHGVKTDHVIYGGDRLG</sequence>
<dbReference type="InterPro" id="IPR011611">
    <property type="entry name" value="PfkB_dom"/>
</dbReference>
<keyword evidence="3" id="KW-0808">Transferase</keyword>